<dbReference type="Pfam" id="PF09459">
    <property type="entry name" value="EB_dh"/>
    <property type="match status" value="1"/>
</dbReference>
<reference evidence="9" key="1">
    <citation type="submission" date="2015-11" db="EMBL/GenBank/DDBJ databases">
        <authorList>
            <person name="Zhang Y."/>
            <person name="Guo Z."/>
        </authorList>
    </citation>
    <scope>NUCLEOTIDE SEQUENCE</scope>
    <source>
        <strain evidence="9">BN30871</strain>
    </source>
</reference>
<gene>
    <name evidence="9" type="ORF">BN3087_100007</name>
</gene>
<dbReference type="PROSITE" id="PS51007">
    <property type="entry name" value="CYTC"/>
    <property type="match status" value="1"/>
</dbReference>
<feature type="chain" id="PRO_5006629987" evidence="7">
    <location>
        <begin position="20"/>
        <end position="414"/>
    </location>
</feature>
<dbReference type="SUPFAM" id="SSF46626">
    <property type="entry name" value="Cytochrome c"/>
    <property type="match status" value="1"/>
</dbReference>
<evidence type="ECO:0000313" key="9">
    <source>
        <dbReference type="EMBL" id="CUV64938.1"/>
    </source>
</evidence>
<dbReference type="Gene3D" id="2.60.40.1190">
    <property type="match status" value="1"/>
</dbReference>
<evidence type="ECO:0000256" key="1">
    <source>
        <dbReference type="ARBA" id="ARBA00022448"/>
    </source>
</evidence>
<feature type="signal peptide" evidence="7">
    <location>
        <begin position="1"/>
        <end position="19"/>
    </location>
</feature>
<evidence type="ECO:0000256" key="2">
    <source>
        <dbReference type="ARBA" id="ARBA00022617"/>
    </source>
</evidence>
<dbReference type="Gene3D" id="1.10.760.10">
    <property type="entry name" value="Cytochrome c-like domain"/>
    <property type="match status" value="1"/>
</dbReference>
<dbReference type="Pfam" id="PF00034">
    <property type="entry name" value="Cytochrom_C"/>
    <property type="match status" value="1"/>
</dbReference>
<evidence type="ECO:0000259" key="8">
    <source>
        <dbReference type="PROSITE" id="PS51007"/>
    </source>
</evidence>
<dbReference type="GO" id="GO:0009055">
    <property type="term" value="F:electron transfer activity"/>
    <property type="evidence" value="ECO:0007669"/>
    <property type="project" value="InterPro"/>
</dbReference>
<feature type="domain" description="Cytochrome c" evidence="8">
    <location>
        <begin position="303"/>
        <end position="409"/>
    </location>
</feature>
<dbReference type="InterPro" id="IPR009056">
    <property type="entry name" value="Cyt_c-like_dom"/>
</dbReference>
<dbReference type="InterPro" id="IPR036909">
    <property type="entry name" value="Cyt_c-like_dom_sf"/>
</dbReference>
<evidence type="ECO:0000256" key="3">
    <source>
        <dbReference type="ARBA" id="ARBA00022723"/>
    </source>
</evidence>
<dbReference type="InterPro" id="IPR019020">
    <property type="entry name" value="Cyt-c552/DMSO_Rdtase_haem-bd"/>
</dbReference>
<keyword evidence="4" id="KW-0249">Electron transport</keyword>
<dbReference type="SMART" id="SM00887">
    <property type="entry name" value="EB_dh"/>
    <property type="match status" value="1"/>
</dbReference>
<dbReference type="GO" id="GO:0020037">
    <property type="term" value="F:heme binding"/>
    <property type="evidence" value="ECO:0007669"/>
    <property type="project" value="InterPro"/>
</dbReference>
<keyword evidence="3 6" id="KW-0479">Metal-binding</keyword>
<dbReference type="AlphaFoldDB" id="A0A0S4XKR3"/>
<evidence type="ECO:0000256" key="5">
    <source>
        <dbReference type="ARBA" id="ARBA00023004"/>
    </source>
</evidence>
<keyword evidence="5 6" id="KW-0408">Iron</keyword>
<keyword evidence="7" id="KW-0732">Signal</keyword>
<sequence>MNKMLKIFLIAGLSTASFAKPASAINYTGAISAKRVGNINISTISPNDGVWRGVGATTVILYPQQTIKLNDAKANKLNAANLAKKVQVSAIYSSSAVAFRLVWSDPTQDTLSGIKTDVYGDGFAMQLPVAFSDPKKLPYIGMGSDGRPVVVSLMKAITAHYEPNGKGDIEHQLSSSNTVLFGDELKAYKAKVASTGNIPYVKSFISEGFRSMTEVKDGSAKLGMKMSYNPKTKQWTGVVAKSLNDGTVRLGGHGALPVSFAIWDGGKLNRGGVKNLSSWIAVKLQGKGGDDALVRELTATPSGNATAGKTQVEAMCASCHTLSDAKKAANPYMGPNLKDIGGYSTNAYLAESIKDPSAVVVPGYNKNAHKNSPWYNVDPKTGKRTSTMPPMMTDDKMINDAVAYLKTLKAGVEK</sequence>
<keyword evidence="2 6" id="KW-0349">Heme</keyword>
<organism evidence="9">
    <name type="scientific">Sulfurovum sp. enrichment culture clone C5</name>
    <dbReference type="NCBI Taxonomy" id="497650"/>
    <lineage>
        <taxon>Bacteria</taxon>
        <taxon>Pseudomonadati</taxon>
        <taxon>Campylobacterota</taxon>
        <taxon>Epsilonproteobacteria</taxon>
        <taxon>Campylobacterales</taxon>
        <taxon>Sulfurovaceae</taxon>
        <taxon>Sulfurovum</taxon>
        <taxon>environmental samples</taxon>
    </lineage>
</organism>
<protein>
    <submittedName>
        <fullName evidence="9">Putative Nitrate reductase subunit, conjectural</fullName>
    </submittedName>
</protein>
<keyword evidence="1" id="KW-0813">Transport</keyword>
<evidence type="ECO:0000256" key="7">
    <source>
        <dbReference type="SAM" id="SignalP"/>
    </source>
</evidence>
<dbReference type="EMBL" id="FAXN01000002">
    <property type="protein sequence ID" value="CUV64938.1"/>
    <property type="molecule type" value="Genomic_DNA"/>
</dbReference>
<accession>A0A0S4XKR3</accession>
<evidence type="ECO:0000256" key="6">
    <source>
        <dbReference type="PROSITE-ProRule" id="PRU00433"/>
    </source>
</evidence>
<name>A0A0S4XKR3_9BACT</name>
<evidence type="ECO:0000256" key="4">
    <source>
        <dbReference type="ARBA" id="ARBA00022982"/>
    </source>
</evidence>
<proteinExistence type="predicted"/>
<dbReference type="GO" id="GO:0046872">
    <property type="term" value="F:metal ion binding"/>
    <property type="evidence" value="ECO:0007669"/>
    <property type="project" value="UniProtKB-KW"/>
</dbReference>